<comment type="caution">
    <text evidence="2">The sequence shown here is derived from an EMBL/GenBank/DDBJ whole genome shotgun (WGS) entry which is preliminary data.</text>
</comment>
<sequence length="212" mass="24368">MIMLLQWDGLTDRDRFNQWYLDQRDEFSDLARDAAWNRLFEVLGERPEWVNLPRPGNRSGFSPLHQAAWHGADFAVVSRLIAHGAWRTQRARDGRRPVDIAREQGHTHLLDLLEPVTVRPLPSPPDALEHQVHTLMRESTGRCFEEIEHLLPPLAPLTEGPAVRVVFTVVGMMGGFRYHLERDYVHVHASSRMDADDGDHYRVTPTGWTAIK</sequence>
<evidence type="ECO:0000313" key="3">
    <source>
        <dbReference type="Proteomes" id="UP000565089"/>
    </source>
</evidence>
<dbReference type="Proteomes" id="UP000565089">
    <property type="component" value="Unassembled WGS sequence"/>
</dbReference>
<accession>A0A7W7DPJ5</accession>
<dbReference type="PROSITE" id="PS50088">
    <property type="entry name" value="ANK_REPEAT"/>
    <property type="match status" value="1"/>
</dbReference>
<dbReference type="InterPro" id="IPR002110">
    <property type="entry name" value="Ankyrin_rpt"/>
</dbReference>
<evidence type="ECO:0000313" key="2">
    <source>
        <dbReference type="EMBL" id="MBB4713774.1"/>
    </source>
</evidence>
<reference evidence="2 3" key="1">
    <citation type="submission" date="2020-08" db="EMBL/GenBank/DDBJ databases">
        <title>Sequencing the genomes of 1000 actinobacteria strains.</title>
        <authorList>
            <person name="Klenk H.-P."/>
        </authorList>
    </citation>
    <scope>NUCLEOTIDE SEQUENCE [LARGE SCALE GENOMIC DNA]</scope>
    <source>
        <strain evidence="2 3">DSM 40483</strain>
    </source>
</reference>
<dbReference type="PROSITE" id="PS50297">
    <property type="entry name" value="ANK_REP_REGION"/>
    <property type="match status" value="1"/>
</dbReference>
<evidence type="ECO:0000256" key="1">
    <source>
        <dbReference type="PROSITE-ProRule" id="PRU00023"/>
    </source>
</evidence>
<gene>
    <name evidence="2" type="ORF">BJ965_003656</name>
</gene>
<dbReference type="InterPro" id="IPR036770">
    <property type="entry name" value="Ankyrin_rpt-contain_sf"/>
</dbReference>
<dbReference type="AlphaFoldDB" id="A0A7W7DPJ5"/>
<evidence type="ECO:0008006" key="4">
    <source>
        <dbReference type="Google" id="ProtNLM"/>
    </source>
</evidence>
<dbReference type="Gene3D" id="1.25.40.20">
    <property type="entry name" value="Ankyrin repeat-containing domain"/>
    <property type="match status" value="1"/>
</dbReference>
<dbReference type="EMBL" id="JACHMS010000001">
    <property type="protein sequence ID" value="MBB4713774.1"/>
    <property type="molecule type" value="Genomic_DNA"/>
</dbReference>
<feature type="repeat" description="ANK" evidence="1">
    <location>
        <begin position="59"/>
        <end position="85"/>
    </location>
</feature>
<dbReference type="SUPFAM" id="SSF48403">
    <property type="entry name" value="Ankyrin repeat"/>
    <property type="match status" value="1"/>
</dbReference>
<name>A0A7W7DPJ5_9ACTN</name>
<proteinExistence type="predicted"/>
<keyword evidence="3" id="KW-1185">Reference proteome</keyword>
<organism evidence="2 3">
    <name type="scientific">Streptomyces luteogriseus</name>
    <dbReference type="NCBI Taxonomy" id="68233"/>
    <lineage>
        <taxon>Bacteria</taxon>
        <taxon>Bacillati</taxon>
        <taxon>Actinomycetota</taxon>
        <taxon>Actinomycetes</taxon>
        <taxon>Kitasatosporales</taxon>
        <taxon>Streptomycetaceae</taxon>
        <taxon>Streptomyces</taxon>
    </lineage>
</organism>
<keyword evidence="1" id="KW-0040">ANK repeat</keyword>
<protein>
    <recommendedName>
        <fullName evidence="4">Ankyrin repeat domain-containing protein</fullName>
    </recommendedName>
</protein>